<dbReference type="GO" id="GO:1990904">
    <property type="term" value="C:ribonucleoprotein complex"/>
    <property type="evidence" value="ECO:0007669"/>
    <property type="project" value="UniProtKB-KW"/>
</dbReference>
<dbReference type="InterPro" id="IPR031310">
    <property type="entry name" value="Ribosomal_uL5_N"/>
</dbReference>
<dbReference type="GO" id="GO:0000049">
    <property type="term" value="F:tRNA binding"/>
    <property type="evidence" value="ECO:0007669"/>
    <property type="project" value="UniProtKB-UniRule"/>
</dbReference>
<dbReference type="Pfam" id="PF00673">
    <property type="entry name" value="Ribosomal_L5_C"/>
    <property type="match status" value="1"/>
</dbReference>
<comment type="similarity">
    <text evidence="1 5 6">Belongs to the universal ribosomal protein uL5 family.</text>
</comment>
<dbReference type="InterPro" id="IPR022803">
    <property type="entry name" value="Ribosomal_uL5_dom_sf"/>
</dbReference>
<dbReference type="Proteomes" id="UP000605201">
    <property type="component" value="Unassembled WGS sequence"/>
</dbReference>
<evidence type="ECO:0000256" key="2">
    <source>
        <dbReference type="ARBA" id="ARBA00022980"/>
    </source>
</evidence>
<keyword evidence="3 5" id="KW-0687">Ribonucleoprotein</keyword>
<keyword evidence="5" id="KW-0699">rRNA-binding</keyword>
<evidence type="ECO:0000313" key="10">
    <source>
        <dbReference type="Proteomes" id="UP000605201"/>
    </source>
</evidence>
<feature type="domain" description="Large ribosomal subunit protein uL5 N-terminal" evidence="7">
    <location>
        <begin position="24"/>
        <end position="80"/>
    </location>
</feature>
<name>A0A8J6NR82_9BACT</name>
<reference evidence="9 10" key="1">
    <citation type="submission" date="2020-08" db="EMBL/GenBank/DDBJ databases">
        <title>Bridging the membrane lipid divide: bacteria of the FCB group superphylum have the potential to synthesize archaeal ether lipids.</title>
        <authorList>
            <person name="Villanueva L."/>
            <person name="Von Meijenfeldt F.A.B."/>
            <person name="Westbye A.B."/>
            <person name="Yadav S."/>
            <person name="Hopmans E.C."/>
            <person name="Dutilh B.E."/>
            <person name="Sinninghe Damste J.S."/>
        </authorList>
    </citation>
    <scope>NUCLEOTIDE SEQUENCE [LARGE SCALE GENOMIC DNA]</scope>
    <source>
        <strain evidence="9">NIOZ-UU17</strain>
    </source>
</reference>
<evidence type="ECO:0000256" key="6">
    <source>
        <dbReference type="RuleBase" id="RU003930"/>
    </source>
</evidence>
<dbReference type="PROSITE" id="PS00358">
    <property type="entry name" value="RIBOSOMAL_L5"/>
    <property type="match status" value="1"/>
</dbReference>
<comment type="subunit">
    <text evidence="5">Part of the 50S ribosomal subunit; part of the 5S rRNA/L5/L18/L25 subcomplex. Contacts the 5S rRNA and the P site tRNA. Forms a bridge to the 30S subunit in the 70S ribosome.</text>
</comment>
<evidence type="ECO:0000259" key="7">
    <source>
        <dbReference type="Pfam" id="PF00281"/>
    </source>
</evidence>
<dbReference type="NCBIfam" id="NF000585">
    <property type="entry name" value="PRK00010.1"/>
    <property type="match status" value="1"/>
</dbReference>
<organism evidence="9 10">
    <name type="scientific">Candidatus Desulfatibia vada</name>
    <dbReference type="NCBI Taxonomy" id="2841696"/>
    <lineage>
        <taxon>Bacteria</taxon>
        <taxon>Pseudomonadati</taxon>
        <taxon>Thermodesulfobacteriota</taxon>
        <taxon>Desulfobacteria</taxon>
        <taxon>Desulfobacterales</taxon>
        <taxon>Desulfobacterales incertae sedis</taxon>
        <taxon>Candidatus Desulfatibia</taxon>
    </lineage>
</organism>
<sequence length="179" mass="20625">MSQLKDYYHKEVVPKLEETFKYKNIMQVPKLEKVVLNMGLGEAIHNIKLLDSAKEELKTISGQQPVVTRARKSIAAFKLREGMPIGCMVTLRRKHMYDFYYKLVNIALPRVRDFRGLTPKAMDGHGNYSLGIKEHIIFPEIDYDKIDRVKGLNISIVTTADTDEEGRELLRLLGMPFRS</sequence>
<comment type="caution">
    <text evidence="9">The sequence shown here is derived from an EMBL/GenBank/DDBJ whole genome shotgun (WGS) entry which is preliminary data.</text>
</comment>
<evidence type="ECO:0000256" key="4">
    <source>
        <dbReference type="ARBA" id="ARBA00035245"/>
    </source>
</evidence>
<dbReference type="PIRSF" id="PIRSF002161">
    <property type="entry name" value="Ribosomal_L5"/>
    <property type="match status" value="1"/>
</dbReference>
<dbReference type="HAMAP" id="MF_01333_B">
    <property type="entry name" value="Ribosomal_uL5_B"/>
    <property type="match status" value="1"/>
</dbReference>
<dbReference type="Pfam" id="PF00281">
    <property type="entry name" value="Ribosomal_L5"/>
    <property type="match status" value="1"/>
</dbReference>
<proteinExistence type="inferred from homology"/>
<evidence type="ECO:0000313" key="9">
    <source>
        <dbReference type="EMBL" id="MBC8430468.1"/>
    </source>
</evidence>
<evidence type="ECO:0000259" key="8">
    <source>
        <dbReference type="Pfam" id="PF00673"/>
    </source>
</evidence>
<evidence type="ECO:0000256" key="5">
    <source>
        <dbReference type="HAMAP-Rule" id="MF_01333"/>
    </source>
</evidence>
<gene>
    <name evidence="5 9" type="primary">rplE</name>
    <name evidence="9" type="ORF">H8D96_00970</name>
</gene>
<evidence type="ECO:0000256" key="3">
    <source>
        <dbReference type="ARBA" id="ARBA00023274"/>
    </source>
</evidence>
<accession>A0A8J6NR82</accession>
<feature type="domain" description="Large ribosomal subunit protein uL5 C-terminal" evidence="8">
    <location>
        <begin position="84"/>
        <end position="177"/>
    </location>
</feature>
<keyword evidence="5" id="KW-0820">tRNA-binding</keyword>
<dbReference type="GO" id="GO:0006412">
    <property type="term" value="P:translation"/>
    <property type="evidence" value="ECO:0007669"/>
    <property type="project" value="UniProtKB-UniRule"/>
</dbReference>
<evidence type="ECO:0000256" key="1">
    <source>
        <dbReference type="ARBA" id="ARBA00008553"/>
    </source>
</evidence>
<dbReference type="EMBL" id="JACNIG010000045">
    <property type="protein sequence ID" value="MBC8430468.1"/>
    <property type="molecule type" value="Genomic_DNA"/>
</dbReference>
<dbReference type="InterPro" id="IPR031309">
    <property type="entry name" value="Ribosomal_uL5_C"/>
</dbReference>
<dbReference type="PANTHER" id="PTHR11994">
    <property type="entry name" value="60S RIBOSOMAL PROTEIN L11-RELATED"/>
    <property type="match status" value="1"/>
</dbReference>
<protein>
    <recommendedName>
        <fullName evidence="4 5">Large ribosomal subunit protein uL5</fullName>
    </recommendedName>
</protein>
<dbReference type="InterPro" id="IPR002132">
    <property type="entry name" value="Ribosomal_uL5"/>
</dbReference>
<comment type="function">
    <text evidence="5">This is 1 of the proteins that bind and probably mediate the attachment of the 5S RNA into the large ribosomal subunit, where it forms part of the central protuberance. In the 70S ribosome it contacts protein S13 of the 30S subunit (bridge B1b), connecting the 2 subunits; this bridge is implicated in subunit movement. Contacts the P site tRNA; the 5S rRNA and some of its associated proteins might help stabilize positioning of ribosome-bound tRNAs.</text>
</comment>
<dbReference type="Gene3D" id="3.30.1440.10">
    <property type="match status" value="1"/>
</dbReference>
<dbReference type="GO" id="GO:0005840">
    <property type="term" value="C:ribosome"/>
    <property type="evidence" value="ECO:0007669"/>
    <property type="project" value="UniProtKB-KW"/>
</dbReference>
<dbReference type="GO" id="GO:0019843">
    <property type="term" value="F:rRNA binding"/>
    <property type="evidence" value="ECO:0007669"/>
    <property type="project" value="UniProtKB-UniRule"/>
</dbReference>
<keyword evidence="2 5" id="KW-0689">Ribosomal protein</keyword>
<dbReference type="InterPro" id="IPR020929">
    <property type="entry name" value="Ribosomal_uL5_CS"/>
</dbReference>
<dbReference type="FunFam" id="3.30.1440.10:FF:000001">
    <property type="entry name" value="50S ribosomal protein L5"/>
    <property type="match status" value="1"/>
</dbReference>
<dbReference type="SUPFAM" id="SSF55282">
    <property type="entry name" value="RL5-like"/>
    <property type="match status" value="1"/>
</dbReference>
<keyword evidence="5" id="KW-0694">RNA-binding</keyword>
<dbReference type="GO" id="GO:0003735">
    <property type="term" value="F:structural constituent of ribosome"/>
    <property type="evidence" value="ECO:0007669"/>
    <property type="project" value="InterPro"/>
</dbReference>
<dbReference type="AlphaFoldDB" id="A0A8J6NR82"/>
<dbReference type="InterPro" id="IPR020930">
    <property type="entry name" value="Ribosomal_uL5_bac-type"/>
</dbReference>